<organism evidence="2 3">
    <name type="scientific">Paramecium sonneborni</name>
    <dbReference type="NCBI Taxonomy" id="65129"/>
    <lineage>
        <taxon>Eukaryota</taxon>
        <taxon>Sar</taxon>
        <taxon>Alveolata</taxon>
        <taxon>Ciliophora</taxon>
        <taxon>Intramacronucleata</taxon>
        <taxon>Oligohymenophorea</taxon>
        <taxon>Peniculida</taxon>
        <taxon>Parameciidae</taxon>
        <taxon>Paramecium</taxon>
    </lineage>
</organism>
<keyword evidence="1" id="KW-0732">Signal</keyword>
<proteinExistence type="predicted"/>
<gene>
    <name evidence="2" type="ORF">PSON_ATCC_30995.1.T0330312</name>
</gene>
<evidence type="ECO:0000256" key="1">
    <source>
        <dbReference type="SAM" id="SignalP"/>
    </source>
</evidence>
<reference evidence="2" key="1">
    <citation type="submission" date="2021-01" db="EMBL/GenBank/DDBJ databases">
        <authorList>
            <consortium name="Genoscope - CEA"/>
            <person name="William W."/>
        </authorList>
    </citation>
    <scope>NUCLEOTIDE SEQUENCE</scope>
</reference>
<feature type="chain" id="PRO_5035745469" evidence="1">
    <location>
        <begin position="17"/>
        <end position="2194"/>
    </location>
</feature>
<keyword evidence="3" id="KW-1185">Reference proteome</keyword>
<name>A0A8S1MA38_9CILI</name>
<accession>A0A8S1MA38</accession>
<comment type="caution">
    <text evidence="2">The sequence shown here is derived from an EMBL/GenBank/DDBJ whole genome shotgun (WGS) entry which is preliminary data.</text>
</comment>
<evidence type="ECO:0000313" key="3">
    <source>
        <dbReference type="Proteomes" id="UP000692954"/>
    </source>
</evidence>
<dbReference type="EMBL" id="CAJJDN010000033">
    <property type="protein sequence ID" value="CAD8075602.1"/>
    <property type="molecule type" value="Genomic_DNA"/>
</dbReference>
<dbReference type="InterPro" id="IPR002895">
    <property type="entry name" value="Paramecium_SA"/>
</dbReference>
<sequence length="2194" mass="236404">MIRLSLLFLLISSNLADTLSINEQCNCEQIKSKSDCSLGSCLWKDEKCVKDKEEQTNETVSVYCESLDLTSCLSQKGCAWNLGVCEQFSGCSAYNGSSNDVCQQISQQCTSDGTQCIDPLNCIDYNELVLCNSNINAQGRRCKWEEDKCRDQKCIEASTILSSDKECNQFYPGCVTNGKGCVEKREECSTYGDNCAGMIGSDGNCEKTNSGCSPILCTAASTDLTTNEQCVKFQLGCITTGRGCSKSPLGSCSTYTGEASICQQMIGSEGKCDSGVSNQCQERKCENANKSNNTDELCQQYLVTCITNGRGCVTQLKLCNTYIGTADECNNYIGSDGKCTLGTNGCKVRVCTDAPDTLKTDADCKDYQYGCVTTGVGCISNRQSCSSYSGTATSCQKFIGTEGNCQGVGDTVAACKAQVCSNAPETYTSHEQCSGFQSGCLTNGKGCVEKTVCTSTVAEISCIGTNNCLWNQICVTKTSCQYYNTISLCNNNNADGVICQWANGVCRQRYCSDAPIIYTKDEECNNFLVNCVTNSKGCISILAACNQYTGTKDTCINFRGNGIKCTSTSISNAACSDVTCVSNTTATSQIECDDHMNGCKFQGLNGCIDSSTECNKYFGNQENCRTYNGVNGTIKCYQDNGVTSSCRNLQCSDNTTATDNIQCNQFLSNCVSKGIGCISQSEPCTSYPGNSTTDCQEFKGNNKRCWWIGGSFCVDKQCSQDSTSTNDQACNQFLAGCVTKGIGCIEKTELCTAYQGNEDQCQIFKGNEQPCVRKNNCMNRRCSDVINPTNQDNCSSYLSTCRFNGSICIDAEVSCTSYLNLSYTICQKITTLSGGLCFLGSGTGTCLVRTCAQKGPANNQNECDQFLIGCVFSGASCVEKQATCDLYTNFTSLACRSAMTTTNTICWNKSTTNDSCQARTCSALTNDLIQPYSFSDEFCYLYLVSCRYNGTACVNVQDACTSYTPFSISACKSVITSAQEKCWQEDVNSVTCQVRACSNTVASPNLINCAAHKSSCRYNGTSCTDSQTACNLYTSFTQNACRETTLTDGTTQCWKTSTDAGTCENRLCSNVLTSYSNTKCIEHISTCRFNGTQCVDQRNDCSLYTGFSSEACKQVTTSSGGFCWIPISVSQQCTTRVCSNSIENASAQTCLQHLSSCRFNGQICVDNLDSCTSYASFTQDACQNTTTSSGEKCWKSSSSVGACESRNCSNNVINPNYTTCGNHLSTCTFDGVSCFTMQDTCSQYTNISASQCQNVRTTSGGRCWLAYGQGTCIVRQCIHNTIAMTDQECDVFLSGCRTSGKGCVDSTVTCSQYIGTTSSCLSFVGNSIKCKGADSSGSCTVKNCYDNMDGINDVQCNTFMNGCVTRGKGCIAKTEPCTSYIGNQSTCSLFTGNSKKCWNSSNATSTQQCRDRLCSDDTTSNSDELCQEFQVGCVTKGRGCIDATAKCTQYIGTQGECKMFKGENGTKQCWNLSTATPLVACVNRVCTHNLSAINDQECDTFLKGCITKGQGCVSPQPCSSFQGTIKSCAMFSATDKPCKGISSTTIQSCVPVKCNEAPNNYDTDELCNTFKEGCVTNGFGCVDVLQCEDVQTEKACKSKSTCVYVGNCRDFQTECSALKSQSLCVNTPVSTAIGMCAWEVNPLTNIGLCRNWKCEDASENLATHQDCYQLYKTCTTKGKGCISIGSCSSYATAAICSVAKTTDQGGSCVWNQTYCRQLDCSDASKQLTTDTKCQEFLSKCVTNGKGCVNVQYKCEEILIKEKCTLDFKGNTCLWFQSQCITYTKCTDINGISYKQCNQYSKNCTSNGNNCIAIAPCNKYTNPTSCQTGTNGQCGWVAATLNKAAYCTQFTKCSDGTGTTKELCQQFSILCISDGISCIEKTTCQGYLTEISCISGGTDGTCFWDNQACRQRQCNDATVATAIEITSHSKCNAFQAVTACTTDGTKCVQMGLCNSYKEQGCYFGTDGECIYTFPSGQVQGKKSCRLKVCSDFKDVTSEMCKLRNTQCISNGQNCINKSQCSSYKTKVACNSGGIDGVCVFTPSKNDPNSGDCALMTSCEQANLDIIACKSKFNTCQFLVSSQNGVNSTTCINHTCATVANGSVCKPIYSFDEKSITICVTTPSGCAVGDSSKLAASTCFDSTLKTYTWNSATNLCEKCNNVVIPSNNITNSTNSTTTNTFAQILFVFPLLIMFQL</sequence>
<dbReference type="Pfam" id="PF01508">
    <property type="entry name" value="Paramecium_SA"/>
    <property type="match status" value="18"/>
</dbReference>
<feature type="signal peptide" evidence="1">
    <location>
        <begin position="1"/>
        <end position="16"/>
    </location>
</feature>
<dbReference type="Proteomes" id="UP000692954">
    <property type="component" value="Unassembled WGS sequence"/>
</dbReference>
<dbReference type="OrthoDB" id="285294at2759"/>
<protein>
    <submittedName>
        <fullName evidence="2">Uncharacterized protein</fullName>
    </submittedName>
</protein>
<evidence type="ECO:0000313" key="2">
    <source>
        <dbReference type="EMBL" id="CAD8075602.1"/>
    </source>
</evidence>
<dbReference type="SMART" id="SM00639">
    <property type="entry name" value="PSA"/>
    <property type="match status" value="27"/>
</dbReference>